<evidence type="ECO:0000313" key="2">
    <source>
        <dbReference type="Proteomes" id="UP000053257"/>
    </source>
</evidence>
<protein>
    <submittedName>
        <fullName evidence="1">Uncharacterized protein</fullName>
    </submittedName>
</protein>
<reference evidence="1 2" key="1">
    <citation type="journal article" date="2014" name="PLoS Genet.">
        <title>Analysis of the Phlebiopsis gigantea genome, transcriptome and secretome provides insight into its pioneer colonization strategies of wood.</title>
        <authorList>
            <person name="Hori C."/>
            <person name="Ishida T."/>
            <person name="Igarashi K."/>
            <person name="Samejima M."/>
            <person name="Suzuki H."/>
            <person name="Master E."/>
            <person name="Ferreira P."/>
            <person name="Ruiz-Duenas F.J."/>
            <person name="Held B."/>
            <person name="Canessa P."/>
            <person name="Larrondo L.F."/>
            <person name="Schmoll M."/>
            <person name="Druzhinina I.S."/>
            <person name="Kubicek C.P."/>
            <person name="Gaskell J.A."/>
            <person name="Kersten P."/>
            <person name="St John F."/>
            <person name="Glasner J."/>
            <person name="Sabat G."/>
            <person name="Splinter BonDurant S."/>
            <person name="Syed K."/>
            <person name="Yadav J."/>
            <person name="Mgbeahuruike A.C."/>
            <person name="Kovalchuk A."/>
            <person name="Asiegbu F.O."/>
            <person name="Lackner G."/>
            <person name="Hoffmeister D."/>
            <person name="Rencoret J."/>
            <person name="Gutierrez A."/>
            <person name="Sun H."/>
            <person name="Lindquist E."/>
            <person name="Barry K."/>
            <person name="Riley R."/>
            <person name="Grigoriev I.V."/>
            <person name="Henrissat B."/>
            <person name="Kues U."/>
            <person name="Berka R.M."/>
            <person name="Martinez A.T."/>
            <person name="Covert S.F."/>
            <person name="Blanchette R.A."/>
            <person name="Cullen D."/>
        </authorList>
    </citation>
    <scope>NUCLEOTIDE SEQUENCE [LARGE SCALE GENOMIC DNA]</scope>
    <source>
        <strain evidence="1 2">11061_1 CR5-6</strain>
    </source>
</reference>
<dbReference type="AlphaFoldDB" id="A0A0C3PNG6"/>
<name>A0A0C3PNG6_PHLG1</name>
<proteinExistence type="predicted"/>
<sequence>MTSSLPFTRPSAPLCPVLSSIPHTFLRSIPSCKAARRSRPDAFLTDVLLILVASSLPGLSRSGTYALAGDLIAWGSASQEPFPPYPCVRLNGNCRVDNSSLPLSCHYMHPLYHIKPSLIVRLSGFELFGSARRFGASPCVNKFSSLGDMPVI</sequence>
<keyword evidence="2" id="KW-1185">Reference proteome</keyword>
<dbReference type="HOGENOM" id="CLU_1723043_0_0_1"/>
<evidence type="ECO:0000313" key="1">
    <source>
        <dbReference type="EMBL" id="KIP08348.1"/>
    </source>
</evidence>
<dbReference type="Proteomes" id="UP000053257">
    <property type="component" value="Unassembled WGS sequence"/>
</dbReference>
<accession>A0A0C3PNG6</accession>
<dbReference type="EMBL" id="KN840481">
    <property type="protein sequence ID" value="KIP08348.1"/>
    <property type="molecule type" value="Genomic_DNA"/>
</dbReference>
<organism evidence="1 2">
    <name type="scientific">Phlebiopsis gigantea (strain 11061_1 CR5-6)</name>
    <name type="common">White-rot fungus</name>
    <name type="synonym">Peniophora gigantea</name>
    <dbReference type="NCBI Taxonomy" id="745531"/>
    <lineage>
        <taxon>Eukaryota</taxon>
        <taxon>Fungi</taxon>
        <taxon>Dikarya</taxon>
        <taxon>Basidiomycota</taxon>
        <taxon>Agaricomycotina</taxon>
        <taxon>Agaricomycetes</taxon>
        <taxon>Polyporales</taxon>
        <taxon>Phanerochaetaceae</taxon>
        <taxon>Phlebiopsis</taxon>
    </lineage>
</organism>
<gene>
    <name evidence="1" type="ORF">PHLGIDRAFT_383146</name>
</gene>